<dbReference type="SMART" id="SM00175">
    <property type="entry name" value="RAB"/>
    <property type="match status" value="1"/>
</dbReference>
<dbReference type="InterPro" id="IPR003578">
    <property type="entry name" value="Small_GTPase_Rho"/>
</dbReference>
<evidence type="ECO:0000313" key="3">
    <source>
        <dbReference type="EnsemblMetazoa" id="CLYHEMP007590.1"/>
    </source>
</evidence>
<dbReference type="PROSITE" id="PS51421">
    <property type="entry name" value="RAS"/>
    <property type="match status" value="1"/>
</dbReference>
<protein>
    <recommendedName>
        <fullName evidence="5">Rho GTPase</fullName>
    </recommendedName>
</protein>
<evidence type="ECO:0008006" key="5">
    <source>
        <dbReference type="Google" id="ProtNLM"/>
    </source>
</evidence>
<evidence type="ECO:0000313" key="4">
    <source>
        <dbReference type="Proteomes" id="UP000594262"/>
    </source>
</evidence>
<keyword evidence="4" id="KW-1185">Reference proteome</keyword>
<dbReference type="EnsemblMetazoa" id="CLYHEMT007590.1">
    <property type="protein sequence ID" value="CLYHEMP007590.1"/>
    <property type="gene ID" value="CLYHEMG007590"/>
</dbReference>
<dbReference type="PANTHER" id="PTHR24072">
    <property type="entry name" value="RHO FAMILY GTPASE"/>
    <property type="match status" value="1"/>
</dbReference>
<dbReference type="Gene3D" id="3.40.50.300">
    <property type="entry name" value="P-loop containing nucleotide triphosphate hydrolases"/>
    <property type="match status" value="1"/>
</dbReference>
<dbReference type="PRINTS" id="PR00449">
    <property type="entry name" value="RASTRNSFRMNG"/>
</dbReference>
<dbReference type="InterPro" id="IPR005225">
    <property type="entry name" value="Small_GTP-bd"/>
</dbReference>
<dbReference type="GO" id="GO:0003924">
    <property type="term" value="F:GTPase activity"/>
    <property type="evidence" value="ECO:0007669"/>
    <property type="project" value="InterPro"/>
</dbReference>
<evidence type="ECO:0000256" key="1">
    <source>
        <dbReference type="ARBA" id="ARBA00022741"/>
    </source>
</evidence>
<dbReference type="CDD" id="cd00157">
    <property type="entry name" value="Rho"/>
    <property type="match status" value="1"/>
</dbReference>
<dbReference type="InterPro" id="IPR001806">
    <property type="entry name" value="Small_GTPase"/>
</dbReference>
<accession>A0A7M5V153</accession>
<name>A0A7M5V153_9CNID</name>
<dbReference type="SUPFAM" id="SSF52540">
    <property type="entry name" value="P-loop containing nucleoside triphosphate hydrolases"/>
    <property type="match status" value="1"/>
</dbReference>
<dbReference type="Pfam" id="PF00071">
    <property type="entry name" value="Ras"/>
    <property type="match status" value="1"/>
</dbReference>
<dbReference type="AlphaFoldDB" id="A0A7M5V153"/>
<proteinExistence type="predicted"/>
<keyword evidence="1" id="KW-0547">Nucleotide-binding</keyword>
<evidence type="ECO:0000256" key="2">
    <source>
        <dbReference type="ARBA" id="ARBA00023134"/>
    </source>
</evidence>
<dbReference type="SMART" id="SM00174">
    <property type="entry name" value="RHO"/>
    <property type="match status" value="1"/>
</dbReference>
<dbReference type="SMART" id="SM00173">
    <property type="entry name" value="RAS"/>
    <property type="match status" value="1"/>
</dbReference>
<dbReference type="GO" id="GO:0007264">
    <property type="term" value="P:small GTPase-mediated signal transduction"/>
    <property type="evidence" value="ECO:0007669"/>
    <property type="project" value="InterPro"/>
</dbReference>
<dbReference type="NCBIfam" id="TIGR00231">
    <property type="entry name" value="small_GTP"/>
    <property type="match status" value="1"/>
</dbReference>
<dbReference type="InterPro" id="IPR027417">
    <property type="entry name" value="P-loop_NTPase"/>
</dbReference>
<reference evidence="3" key="1">
    <citation type="submission" date="2021-01" db="UniProtKB">
        <authorList>
            <consortium name="EnsemblMetazoa"/>
        </authorList>
    </citation>
    <scope>IDENTIFICATION</scope>
</reference>
<dbReference type="Proteomes" id="UP000594262">
    <property type="component" value="Unplaced"/>
</dbReference>
<dbReference type="GO" id="GO:0005525">
    <property type="term" value="F:GTP binding"/>
    <property type="evidence" value="ECO:0007669"/>
    <property type="project" value="UniProtKB-KW"/>
</dbReference>
<organism evidence="3 4">
    <name type="scientific">Clytia hemisphaerica</name>
    <dbReference type="NCBI Taxonomy" id="252671"/>
    <lineage>
        <taxon>Eukaryota</taxon>
        <taxon>Metazoa</taxon>
        <taxon>Cnidaria</taxon>
        <taxon>Hydrozoa</taxon>
        <taxon>Hydroidolina</taxon>
        <taxon>Leptothecata</taxon>
        <taxon>Obeliida</taxon>
        <taxon>Clytiidae</taxon>
        <taxon>Clytia</taxon>
    </lineage>
</organism>
<dbReference type="PROSITE" id="PS51419">
    <property type="entry name" value="RAB"/>
    <property type="match status" value="1"/>
</dbReference>
<dbReference type="OrthoDB" id="8830751at2759"/>
<keyword evidence="2" id="KW-0342">GTP-binding</keyword>
<dbReference type="PROSITE" id="PS51420">
    <property type="entry name" value="RHO"/>
    <property type="match status" value="1"/>
</dbReference>
<sequence>MPAWLQFKKMEKKISNRNNKSTYLKYHINLIEPSKLFRIRYLKTYEDTVLIINKMTASSSTPPSTPRKAHKVVLIGDSQCGKSSLLRRYTRKSFEEDYMPTVFDSGSADIVADQNNDIQVNIWDTSGSGEYDHVRPLSFGEATVFIVCFDITKSTTLENIQRKWLPEIRQRHADRPIILVGCKSDLKADQKLTNIHKRLVLSSQGLLLAKHIGAIAYYECSSKVEDTPETINSLFETAAMASTGSLGKISKEHRIKFDKKKNKAYEKCTIS</sequence>